<dbReference type="Gene3D" id="3.40.50.720">
    <property type="entry name" value="NAD(P)-binding Rossmann-like Domain"/>
    <property type="match status" value="1"/>
</dbReference>
<evidence type="ECO:0000256" key="1">
    <source>
        <dbReference type="ARBA" id="ARBA00006484"/>
    </source>
</evidence>
<dbReference type="SUPFAM" id="SSF51735">
    <property type="entry name" value="NAD(P)-binding Rossmann-fold domains"/>
    <property type="match status" value="1"/>
</dbReference>
<dbReference type="EMBL" id="SMFZ01000001">
    <property type="protein sequence ID" value="TCK26959.1"/>
    <property type="molecule type" value="Genomic_DNA"/>
</dbReference>
<dbReference type="AlphaFoldDB" id="A0A4R1I364"/>
<dbReference type="InterPro" id="IPR036291">
    <property type="entry name" value="NAD(P)-bd_dom_sf"/>
</dbReference>
<dbReference type="PRINTS" id="PR00080">
    <property type="entry name" value="SDRFAMILY"/>
</dbReference>
<proteinExistence type="inferred from homology"/>
<dbReference type="InterPro" id="IPR002347">
    <property type="entry name" value="SDR_fam"/>
</dbReference>
<sequence>MDLSGQTAVVTGAGSGIGKAISAALLERGANVVGLEIEPTNIEAAGNELAGGERLAWSEGSVAVAADVEAAFDLAENRYGAVDHLVNNAGTASLSLVVDTTEEDWDLIVDTCLKGTFLCTRAFARRALAAGRGGAVVNISSLNAIAATDGLGHYCAAKAGIMQFTKVSAGELGRHGIRVNAIGPGTVNTPLGAGFTVGQIGQEFLDRTLVAPPRHQEPEDVADVALFLLSPAAARITGHFVPVDGGQHVRGLHSYWDVAERQGLVARPG</sequence>
<dbReference type="CDD" id="cd05233">
    <property type="entry name" value="SDR_c"/>
    <property type="match status" value="1"/>
</dbReference>
<comment type="caution">
    <text evidence="3">The sequence shown here is derived from an EMBL/GenBank/DDBJ whole genome shotgun (WGS) entry which is preliminary data.</text>
</comment>
<evidence type="ECO:0000256" key="2">
    <source>
        <dbReference type="ARBA" id="ARBA00023002"/>
    </source>
</evidence>
<dbReference type="Proteomes" id="UP000295560">
    <property type="component" value="Unassembled WGS sequence"/>
</dbReference>
<dbReference type="RefSeq" id="WP_132424989.1">
    <property type="nucleotide sequence ID" value="NZ_SMFZ01000001.1"/>
</dbReference>
<dbReference type="PANTHER" id="PTHR24321">
    <property type="entry name" value="DEHYDROGENASES, SHORT CHAIN"/>
    <property type="match status" value="1"/>
</dbReference>
<evidence type="ECO:0000313" key="3">
    <source>
        <dbReference type="EMBL" id="TCK26959.1"/>
    </source>
</evidence>
<comment type="similarity">
    <text evidence="1">Belongs to the short-chain dehydrogenases/reductases (SDR) family.</text>
</comment>
<dbReference type="PANTHER" id="PTHR24321:SF8">
    <property type="entry name" value="ESTRADIOL 17-BETA-DEHYDROGENASE 8-RELATED"/>
    <property type="match status" value="1"/>
</dbReference>
<keyword evidence="4" id="KW-1185">Reference proteome</keyword>
<name>A0A4R1I364_PSEEN</name>
<evidence type="ECO:0000313" key="4">
    <source>
        <dbReference type="Proteomes" id="UP000295560"/>
    </source>
</evidence>
<organism evidence="3 4">
    <name type="scientific">Pseudonocardia endophytica</name>
    <dbReference type="NCBI Taxonomy" id="401976"/>
    <lineage>
        <taxon>Bacteria</taxon>
        <taxon>Bacillati</taxon>
        <taxon>Actinomycetota</taxon>
        <taxon>Actinomycetes</taxon>
        <taxon>Pseudonocardiales</taxon>
        <taxon>Pseudonocardiaceae</taxon>
        <taxon>Pseudonocardia</taxon>
    </lineage>
</organism>
<dbReference type="FunFam" id="3.40.50.720:FF:000084">
    <property type="entry name" value="Short-chain dehydrogenase reductase"/>
    <property type="match status" value="1"/>
</dbReference>
<dbReference type="OrthoDB" id="9803333at2"/>
<keyword evidence="2" id="KW-0560">Oxidoreductase</keyword>
<dbReference type="PRINTS" id="PR00081">
    <property type="entry name" value="GDHRDH"/>
</dbReference>
<gene>
    <name evidence="3" type="ORF">EV378_2805</name>
</gene>
<protein>
    <submittedName>
        <fullName evidence="3">3-oxoacyl-[acyl-carrier protein] reductase</fullName>
    </submittedName>
</protein>
<dbReference type="GO" id="GO:0016491">
    <property type="term" value="F:oxidoreductase activity"/>
    <property type="evidence" value="ECO:0007669"/>
    <property type="project" value="UniProtKB-KW"/>
</dbReference>
<accession>A0A4R1I364</accession>
<reference evidence="3 4" key="1">
    <citation type="submission" date="2019-03" db="EMBL/GenBank/DDBJ databases">
        <title>Sequencing the genomes of 1000 actinobacteria strains.</title>
        <authorList>
            <person name="Klenk H.-P."/>
        </authorList>
    </citation>
    <scope>NUCLEOTIDE SEQUENCE [LARGE SCALE GENOMIC DNA]</scope>
    <source>
        <strain evidence="3 4">DSM 44969</strain>
    </source>
</reference>
<dbReference type="Pfam" id="PF13561">
    <property type="entry name" value="adh_short_C2"/>
    <property type="match status" value="1"/>
</dbReference>